<dbReference type="RefSeq" id="WP_083092507.1">
    <property type="nucleotide sequence ID" value="NZ_LXWF01000041.1"/>
</dbReference>
<dbReference type="AlphaFoldDB" id="A0A1Y1RN40"/>
<organism evidence="1 2">
    <name type="scientific">Rothia nasimurium</name>
    <dbReference type="NCBI Taxonomy" id="85336"/>
    <lineage>
        <taxon>Bacteria</taxon>
        <taxon>Bacillati</taxon>
        <taxon>Actinomycetota</taxon>
        <taxon>Actinomycetes</taxon>
        <taxon>Micrococcales</taxon>
        <taxon>Micrococcaceae</taxon>
        <taxon>Rothia</taxon>
    </lineage>
</organism>
<dbReference type="EMBL" id="LXWF01000041">
    <property type="protein sequence ID" value="ORC16020.1"/>
    <property type="molecule type" value="Genomic_DNA"/>
</dbReference>
<dbReference type="InterPro" id="IPR011013">
    <property type="entry name" value="Gal_mutarotase_sf_dom"/>
</dbReference>
<comment type="caution">
    <text evidence="1">The sequence shown here is derived from an EMBL/GenBank/DDBJ whole genome shotgun (WGS) entry which is preliminary data.</text>
</comment>
<name>A0A1Y1RN40_9MICC</name>
<dbReference type="GO" id="GO:0006006">
    <property type="term" value="P:glucose metabolic process"/>
    <property type="evidence" value="ECO:0007669"/>
    <property type="project" value="TreeGrafter"/>
</dbReference>
<dbReference type="GO" id="GO:0033499">
    <property type="term" value="P:galactose catabolic process via UDP-galactose, Leloir pathway"/>
    <property type="evidence" value="ECO:0007669"/>
    <property type="project" value="TreeGrafter"/>
</dbReference>
<accession>A0A1Y1RN40</accession>
<evidence type="ECO:0008006" key="3">
    <source>
        <dbReference type="Google" id="ProtNLM"/>
    </source>
</evidence>
<keyword evidence="2" id="KW-1185">Reference proteome</keyword>
<dbReference type="Gene3D" id="2.70.98.10">
    <property type="match status" value="1"/>
</dbReference>
<dbReference type="GO" id="GO:0004034">
    <property type="term" value="F:aldose 1-epimerase activity"/>
    <property type="evidence" value="ECO:0007669"/>
    <property type="project" value="TreeGrafter"/>
</dbReference>
<dbReference type="GO" id="GO:0030246">
    <property type="term" value="F:carbohydrate binding"/>
    <property type="evidence" value="ECO:0007669"/>
    <property type="project" value="InterPro"/>
</dbReference>
<dbReference type="Proteomes" id="UP000192359">
    <property type="component" value="Unassembled WGS sequence"/>
</dbReference>
<dbReference type="Pfam" id="PF01263">
    <property type="entry name" value="Aldose_epim"/>
    <property type="match status" value="1"/>
</dbReference>
<sequence length="310" mass="33579">MSTSTQNQPQGAAVTLKHSGYQATITEVGANLSSLTSPKGRQLVLPAPPHKIREAARGALLAPWPNRIAEGRYTWKGAEYQLPINEPTLRNAIHGLADWTRWELNQAINTPDSSSVTANLHLVPQPGYPFPLKLTATYTLTTQGLTTTFTALNTGEATAPYALGAHPYLMAGTEQETPGAVDSWNLTAPVSTYLKVNESMIPTQELPLTEDLNLADTLPLKGINLDHAFGGIQKTAGEAHIVLTAPNGEATRLTIGDGIEWLQFYTDGTQRRALAAEPMTAPANAFNSGTDLIELEPHQSHTSWWRIQED</sequence>
<dbReference type="InterPro" id="IPR008183">
    <property type="entry name" value="Aldose_1/G6P_1-epimerase"/>
</dbReference>
<evidence type="ECO:0000313" key="2">
    <source>
        <dbReference type="Proteomes" id="UP000192359"/>
    </source>
</evidence>
<dbReference type="InterPro" id="IPR014718">
    <property type="entry name" value="GH-type_carb-bd"/>
</dbReference>
<dbReference type="OrthoDB" id="4739604at2"/>
<protein>
    <recommendedName>
        <fullName evidence="3">Galactose mutarotase</fullName>
    </recommendedName>
</protein>
<dbReference type="PANTHER" id="PTHR10091">
    <property type="entry name" value="ALDOSE-1-EPIMERASE"/>
    <property type="match status" value="1"/>
</dbReference>
<dbReference type="PANTHER" id="PTHR10091:SF0">
    <property type="entry name" value="GALACTOSE MUTAROTASE"/>
    <property type="match status" value="1"/>
</dbReference>
<proteinExistence type="predicted"/>
<dbReference type="SUPFAM" id="SSF74650">
    <property type="entry name" value="Galactose mutarotase-like"/>
    <property type="match status" value="1"/>
</dbReference>
<reference evidence="1 2" key="1">
    <citation type="submission" date="2016-05" db="EMBL/GenBank/DDBJ databases">
        <title>Draft genome sequence of a porcine commensal Rothia nasimurium.</title>
        <authorList>
            <person name="Gaiser R.A."/>
            <person name="Van Baarlen P."/>
            <person name="Wells J.M."/>
        </authorList>
    </citation>
    <scope>NUCLEOTIDE SEQUENCE [LARGE SCALE GENOMIC DNA]</scope>
    <source>
        <strain evidence="1 2">PT-32</strain>
    </source>
</reference>
<evidence type="ECO:0000313" key="1">
    <source>
        <dbReference type="EMBL" id="ORC16020.1"/>
    </source>
</evidence>
<gene>
    <name evidence="1" type="ORF">A7979_05240</name>
</gene>